<keyword evidence="4 7" id="KW-0418">Kinase</keyword>
<dbReference type="RefSeq" id="WP_343077742.1">
    <property type="nucleotide sequence ID" value="NZ_BAAAGN010000002.1"/>
</dbReference>
<dbReference type="InterPro" id="IPR002575">
    <property type="entry name" value="Aminoglycoside_PTrfase"/>
</dbReference>
<keyword evidence="3 7" id="KW-0547">Nucleotide-binding</keyword>
<evidence type="ECO:0000256" key="7">
    <source>
        <dbReference type="PIRNR" id="PIRNR000706"/>
    </source>
</evidence>
<evidence type="ECO:0000313" key="11">
    <source>
        <dbReference type="EMBL" id="NYD20683.1"/>
    </source>
</evidence>
<feature type="binding site" evidence="9">
    <location>
        <position position="183"/>
    </location>
    <ligand>
        <name>Mg(2+)</name>
        <dbReference type="ChEBI" id="CHEBI:18420"/>
    </ligand>
</feature>
<evidence type="ECO:0000256" key="2">
    <source>
        <dbReference type="ARBA" id="ARBA00022679"/>
    </source>
</evidence>
<keyword evidence="6 7" id="KW-0046">Antibiotic resistance</keyword>
<dbReference type="Gene3D" id="3.30.200.20">
    <property type="entry name" value="Phosphorylase Kinase, domain 1"/>
    <property type="match status" value="1"/>
</dbReference>
<organism evidence="11 12">
    <name type="scientific">Kineococcus aurantiacus</name>
    <dbReference type="NCBI Taxonomy" id="37633"/>
    <lineage>
        <taxon>Bacteria</taxon>
        <taxon>Bacillati</taxon>
        <taxon>Actinomycetota</taxon>
        <taxon>Actinomycetes</taxon>
        <taxon>Kineosporiales</taxon>
        <taxon>Kineosporiaceae</taxon>
        <taxon>Kineococcus</taxon>
    </lineage>
</organism>
<proteinExistence type="inferred from homology"/>
<dbReference type="GO" id="GO:0008910">
    <property type="term" value="F:kanamycin kinase activity"/>
    <property type="evidence" value="ECO:0007669"/>
    <property type="project" value="UniProtKB-EC"/>
</dbReference>
<dbReference type="Proteomes" id="UP000521922">
    <property type="component" value="Unassembled WGS sequence"/>
</dbReference>
<evidence type="ECO:0000256" key="5">
    <source>
        <dbReference type="ARBA" id="ARBA00022840"/>
    </source>
</evidence>
<evidence type="ECO:0000256" key="6">
    <source>
        <dbReference type="ARBA" id="ARBA00023251"/>
    </source>
</evidence>
<feature type="domain" description="Aminoglycoside phosphotransferase" evidence="10">
    <location>
        <begin position="46"/>
        <end position="154"/>
    </location>
</feature>
<keyword evidence="9" id="KW-0479">Metal-binding</keyword>
<dbReference type="SUPFAM" id="SSF56112">
    <property type="entry name" value="Protein kinase-like (PK-like)"/>
    <property type="match status" value="1"/>
</dbReference>
<keyword evidence="5 7" id="KW-0067">ATP-binding</keyword>
<sequence>MRVPVSQVPAHPVPVPVPLRPVLARWGAPPDAAELPAAWVNAAGGTTFRLHGPRGAVFCKWAPAGVGLDLAAEAERAAWAAAFVPVPRVLEQGGDASGSWLVTRALPGASAVAPQWVARPEVAVPALGRALRWWHDAVPVAGCPFDWSVPHRLRRAVGDTGGLLDPPAVDRLVVCHGDACSPNTLLADGSGEPVGFVDLSAVGVADRWADLAVATMSLGWNYGDDDGRDWEGTFLRAYGTAPDPVRTAYYRALWDVGP</sequence>
<comment type="similarity">
    <text evidence="1 7">Belongs to the aminoglycoside phosphotransferase family.</text>
</comment>
<feature type="active site" description="Proton acceptor" evidence="8">
    <location>
        <position position="178"/>
    </location>
</feature>
<keyword evidence="12" id="KW-1185">Reference proteome</keyword>
<accession>A0A7Y9DJF3</accession>
<keyword evidence="9" id="KW-0460">Magnesium</keyword>
<dbReference type="GO" id="GO:0005524">
    <property type="term" value="F:ATP binding"/>
    <property type="evidence" value="ECO:0007669"/>
    <property type="project" value="UniProtKB-KW"/>
</dbReference>
<keyword evidence="2 7" id="KW-0808">Transferase</keyword>
<dbReference type="Gene3D" id="3.90.1200.10">
    <property type="match status" value="1"/>
</dbReference>
<evidence type="ECO:0000256" key="8">
    <source>
        <dbReference type="PIRSR" id="PIRSR000706-1"/>
    </source>
</evidence>
<dbReference type="Pfam" id="PF01636">
    <property type="entry name" value="APH"/>
    <property type="match status" value="2"/>
</dbReference>
<dbReference type="InterPro" id="IPR024165">
    <property type="entry name" value="Kan/Strep_kinase"/>
</dbReference>
<dbReference type="CDD" id="cd05150">
    <property type="entry name" value="APH"/>
    <property type="match status" value="1"/>
</dbReference>
<evidence type="ECO:0000259" key="10">
    <source>
        <dbReference type="Pfam" id="PF01636"/>
    </source>
</evidence>
<dbReference type="GO" id="GO:0046677">
    <property type="term" value="P:response to antibiotic"/>
    <property type="evidence" value="ECO:0007669"/>
    <property type="project" value="UniProtKB-KW"/>
</dbReference>
<feature type="binding site" evidence="9">
    <location>
        <position position="198"/>
    </location>
    <ligand>
        <name>Mg(2+)</name>
        <dbReference type="ChEBI" id="CHEBI:18420"/>
    </ligand>
</feature>
<evidence type="ECO:0000256" key="3">
    <source>
        <dbReference type="ARBA" id="ARBA00022741"/>
    </source>
</evidence>
<gene>
    <name evidence="11" type="ORF">BJ968_000223</name>
</gene>
<protein>
    <submittedName>
        <fullName evidence="11">Kanamycin kinase</fullName>
        <ecNumber evidence="11">2.7.1.95</ecNumber>
    </submittedName>
</protein>
<dbReference type="PIRSF" id="PIRSF000706">
    <property type="entry name" value="Kanamycin_kin"/>
    <property type="match status" value="1"/>
</dbReference>
<dbReference type="GO" id="GO:0046872">
    <property type="term" value="F:metal ion binding"/>
    <property type="evidence" value="ECO:0007669"/>
    <property type="project" value="UniProtKB-KW"/>
</dbReference>
<evidence type="ECO:0000256" key="1">
    <source>
        <dbReference type="ARBA" id="ARBA00006219"/>
    </source>
</evidence>
<feature type="domain" description="Aminoglycoside phosphotransferase" evidence="10">
    <location>
        <begin position="169"/>
        <end position="246"/>
    </location>
</feature>
<evidence type="ECO:0000313" key="12">
    <source>
        <dbReference type="Proteomes" id="UP000521922"/>
    </source>
</evidence>
<evidence type="ECO:0000256" key="9">
    <source>
        <dbReference type="PIRSR" id="PIRSR000706-2"/>
    </source>
</evidence>
<reference evidence="11 12" key="1">
    <citation type="submission" date="2020-07" db="EMBL/GenBank/DDBJ databases">
        <title>Sequencing the genomes of 1000 actinobacteria strains.</title>
        <authorList>
            <person name="Klenk H.-P."/>
        </authorList>
    </citation>
    <scope>NUCLEOTIDE SEQUENCE [LARGE SCALE GENOMIC DNA]</scope>
    <source>
        <strain evidence="11 12">DSM 7487</strain>
    </source>
</reference>
<dbReference type="EMBL" id="JACCBB010000001">
    <property type="protein sequence ID" value="NYD20683.1"/>
    <property type="molecule type" value="Genomic_DNA"/>
</dbReference>
<evidence type="ECO:0000256" key="4">
    <source>
        <dbReference type="ARBA" id="ARBA00022777"/>
    </source>
</evidence>
<comment type="caution">
    <text evidence="11">The sequence shown here is derived from an EMBL/GenBank/DDBJ whole genome shotgun (WGS) entry which is preliminary data.</text>
</comment>
<dbReference type="AlphaFoldDB" id="A0A7Y9DJF3"/>
<dbReference type="EC" id="2.7.1.95" evidence="11"/>
<dbReference type="InterPro" id="IPR011009">
    <property type="entry name" value="Kinase-like_dom_sf"/>
</dbReference>
<name>A0A7Y9DJF3_9ACTN</name>